<gene>
    <name evidence="1" type="ORF">ACAOBT_LOCUS8442</name>
</gene>
<dbReference type="EMBL" id="CAKOFQ010006764">
    <property type="protein sequence ID" value="CAH1969488.1"/>
    <property type="molecule type" value="Genomic_DNA"/>
</dbReference>
<reference evidence="1" key="1">
    <citation type="submission" date="2022-03" db="EMBL/GenBank/DDBJ databases">
        <authorList>
            <person name="Sayadi A."/>
        </authorList>
    </citation>
    <scope>NUCLEOTIDE SEQUENCE</scope>
</reference>
<evidence type="ECO:0000313" key="2">
    <source>
        <dbReference type="Proteomes" id="UP001152888"/>
    </source>
</evidence>
<sequence length="76" mass="8632">MDKSAFISKIAAQSQAKQNTKAKLQKCNDAVNDNALVLDLVLANFNDVVPRTYRLLKRIIIQLYYSINFANEKNSK</sequence>
<name>A0A9P0KF64_ACAOB</name>
<evidence type="ECO:0000313" key="1">
    <source>
        <dbReference type="EMBL" id="CAH1969488.1"/>
    </source>
</evidence>
<organism evidence="1 2">
    <name type="scientific">Acanthoscelides obtectus</name>
    <name type="common">Bean weevil</name>
    <name type="synonym">Bruchus obtectus</name>
    <dbReference type="NCBI Taxonomy" id="200917"/>
    <lineage>
        <taxon>Eukaryota</taxon>
        <taxon>Metazoa</taxon>
        <taxon>Ecdysozoa</taxon>
        <taxon>Arthropoda</taxon>
        <taxon>Hexapoda</taxon>
        <taxon>Insecta</taxon>
        <taxon>Pterygota</taxon>
        <taxon>Neoptera</taxon>
        <taxon>Endopterygota</taxon>
        <taxon>Coleoptera</taxon>
        <taxon>Polyphaga</taxon>
        <taxon>Cucujiformia</taxon>
        <taxon>Chrysomeloidea</taxon>
        <taxon>Chrysomelidae</taxon>
        <taxon>Bruchinae</taxon>
        <taxon>Bruchini</taxon>
        <taxon>Acanthoscelides</taxon>
    </lineage>
</organism>
<protein>
    <submittedName>
        <fullName evidence="1">Uncharacterized protein</fullName>
    </submittedName>
</protein>
<dbReference type="AlphaFoldDB" id="A0A9P0KF64"/>
<comment type="caution">
    <text evidence="1">The sequence shown here is derived from an EMBL/GenBank/DDBJ whole genome shotgun (WGS) entry which is preliminary data.</text>
</comment>
<dbReference type="Proteomes" id="UP001152888">
    <property type="component" value="Unassembled WGS sequence"/>
</dbReference>
<accession>A0A9P0KF64</accession>
<proteinExistence type="predicted"/>
<keyword evidence="2" id="KW-1185">Reference proteome</keyword>